<gene>
    <name evidence="2" type="ORF">GCM10023216_11300</name>
</gene>
<dbReference type="Proteomes" id="UP001500956">
    <property type="component" value="Unassembled WGS sequence"/>
</dbReference>
<name>A0ABP8Y7B7_9MICO</name>
<dbReference type="Pfam" id="PF00756">
    <property type="entry name" value="Esterase"/>
    <property type="match status" value="1"/>
</dbReference>
<dbReference type="InterPro" id="IPR029068">
    <property type="entry name" value="Glyas_Bleomycin-R_OHBP_Dase"/>
</dbReference>
<proteinExistence type="predicted"/>
<dbReference type="EMBL" id="BAABID010000006">
    <property type="protein sequence ID" value="GAA4723432.1"/>
    <property type="molecule type" value="Genomic_DNA"/>
</dbReference>
<dbReference type="InterPro" id="IPR000801">
    <property type="entry name" value="Esterase-like"/>
</dbReference>
<dbReference type="PANTHER" id="PTHR48098:SF3">
    <property type="entry name" value="IRON(III) ENTEROBACTIN ESTERASE"/>
    <property type="match status" value="1"/>
</dbReference>
<dbReference type="SUPFAM" id="SSF53474">
    <property type="entry name" value="alpha/beta-Hydrolases"/>
    <property type="match status" value="1"/>
</dbReference>
<reference evidence="3" key="1">
    <citation type="journal article" date="2019" name="Int. J. Syst. Evol. Microbiol.">
        <title>The Global Catalogue of Microorganisms (GCM) 10K type strain sequencing project: providing services to taxonomists for standard genome sequencing and annotation.</title>
        <authorList>
            <consortium name="The Broad Institute Genomics Platform"/>
            <consortium name="The Broad Institute Genome Sequencing Center for Infectious Disease"/>
            <person name="Wu L."/>
            <person name="Ma J."/>
        </authorList>
    </citation>
    <scope>NUCLEOTIDE SEQUENCE [LARGE SCALE GENOMIC DNA]</scope>
    <source>
        <strain evidence="3">JCM 18063</strain>
    </source>
</reference>
<dbReference type="PANTHER" id="PTHR48098">
    <property type="entry name" value="ENTEROCHELIN ESTERASE-RELATED"/>
    <property type="match status" value="1"/>
</dbReference>
<dbReference type="InterPro" id="IPR037523">
    <property type="entry name" value="VOC_core"/>
</dbReference>
<evidence type="ECO:0000313" key="2">
    <source>
        <dbReference type="EMBL" id="GAA4723432.1"/>
    </source>
</evidence>
<dbReference type="PROSITE" id="PS51819">
    <property type="entry name" value="VOC"/>
    <property type="match status" value="1"/>
</dbReference>
<dbReference type="InterPro" id="IPR029058">
    <property type="entry name" value="AB_hydrolase_fold"/>
</dbReference>
<dbReference type="Gene3D" id="3.40.50.1820">
    <property type="entry name" value="alpha/beta hydrolase"/>
    <property type="match status" value="1"/>
</dbReference>
<evidence type="ECO:0000259" key="1">
    <source>
        <dbReference type="PROSITE" id="PS51819"/>
    </source>
</evidence>
<accession>A0ABP8Y7B7</accession>
<protein>
    <recommendedName>
        <fullName evidence="1">VOC domain-containing protein</fullName>
    </recommendedName>
</protein>
<dbReference type="SUPFAM" id="SSF54593">
    <property type="entry name" value="Glyoxalase/Bleomycin resistance protein/Dihydroxybiphenyl dioxygenase"/>
    <property type="match status" value="1"/>
</dbReference>
<comment type="caution">
    <text evidence="2">The sequence shown here is derived from an EMBL/GenBank/DDBJ whole genome shotgun (WGS) entry which is preliminary data.</text>
</comment>
<dbReference type="Gene3D" id="3.10.180.10">
    <property type="entry name" value="2,3-Dihydroxybiphenyl 1,2-Dioxygenase, domain 1"/>
    <property type="match status" value="1"/>
</dbReference>
<organism evidence="2 3">
    <name type="scientific">Isoptericola chiayiensis</name>
    <dbReference type="NCBI Taxonomy" id="579446"/>
    <lineage>
        <taxon>Bacteria</taxon>
        <taxon>Bacillati</taxon>
        <taxon>Actinomycetota</taxon>
        <taxon>Actinomycetes</taxon>
        <taxon>Micrococcales</taxon>
        <taxon>Promicromonosporaceae</taxon>
        <taxon>Isoptericola</taxon>
    </lineage>
</organism>
<sequence>MWWDERMPGIHHLEIWVAEDGTAAAAWGWLLPRLGFRLTQEWPQGRTWSDGGTYLTLTTPPNLTADRHDRRRPGMNHVAFDGGTPADVDALMAAAPAHGWAPLYAERYPHAGGPDHYAGWLENAAGFKVEVVADSAGRVAEVPYRALPLGDAPVRYAHGPDSSPRPGTPAGRTASFDLASTVFPGTTRRVWIHAPPGIDAAHQVGVAVFLDGWWYLDPDGEIRGGVVLDNLVRSGQIPPIIGVFVDPGVFPDAGDPEARKNRNAEYDAADDRLARLLLDEVVPEVRRRHALSDDPARWAVIGGSSGGNAAFTVAWHRPEQFGRVTGFLSSFAQMPGGNPYPELIADTPRKPLRVLLQAGHRDLGWNEPEHNWFAENLRTAAALAEAGYDARLVLGDGGHDPNHAGVLLPDALRWLWRDARVW</sequence>
<evidence type="ECO:0000313" key="3">
    <source>
        <dbReference type="Proteomes" id="UP001500956"/>
    </source>
</evidence>
<keyword evidence="3" id="KW-1185">Reference proteome</keyword>
<feature type="domain" description="VOC" evidence="1">
    <location>
        <begin position="9"/>
        <end position="134"/>
    </location>
</feature>
<dbReference type="InterPro" id="IPR050583">
    <property type="entry name" value="Mycobacterial_A85_antigen"/>
</dbReference>